<keyword evidence="2" id="KW-1185">Reference proteome</keyword>
<evidence type="ECO:0000313" key="1">
    <source>
        <dbReference type="EMBL" id="SET82252.1"/>
    </source>
</evidence>
<organism evidence="1 2">
    <name type="scientific">Lacrimispora sphenoides JCM 1415</name>
    <dbReference type="NCBI Taxonomy" id="1297793"/>
    <lineage>
        <taxon>Bacteria</taxon>
        <taxon>Bacillati</taxon>
        <taxon>Bacillota</taxon>
        <taxon>Clostridia</taxon>
        <taxon>Lachnospirales</taxon>
        <taxon>Lachnospiraceae</taxon>
        <taxon>Lacrimispora</taxon>
    </lineage>
</organism>
<protein>
    <submittedName>
        <fullName evidence="1">Uncharacterized protein</fullName>
    </submittedName>
</protein>
<dbReference type="EMBL" id="LT630003">
    <property type="protein sequence ID" value="SET82252.1"/>
    <property type="molecule type" value="Genomic_DNA"/>
</dbReference>
<name>A0ABY1C958_9FIRM</name>
<accession>A0ABY1C958</accession>
<proteinExistence type="predicted"/>
<dbReference type="RefSeq" id="WP_157724405.1">
    <property type="nucleotide sequence ID" value="NZ_LT630003.1"/>
</dbReference>
<reference evidence="1 2" key="1">
    <citation type="submission" date="2016-10" db="EMBL/GenBank/DDBJ databases">
        <authorList>
            <person name="Varghese N."/>
            <person name="Submissions S."/>
        </authorList>
    </citation>
    <scope>NUCLEOTIDE SEQUENCE [LARGE SCALE GENOMIC DNA]</scope>
    <source>
        <strain evidence="1 2">ATCC 19403</strain>
    </source>
</reference>
<sequence>MKRLLILIWAFIGAIFVGVYEYREYYEDSHEVITKTIEDPLPSLSIFED</sequence>
<dbReference type="Proteomes" id="UP000198970">
    <property type="component" value="Chromosome I"/>
</dbReference>
<evidence type="ECO:0000313" key="2">
    <source>
        <dbReference type="Proteomes" id="UP000198970"/>
    </source>
</evidence>
<gene>
    <name evidence="1" type="ORF">SAMN02745906_2196</name>
</gene>